<feature type="domain" description="RNA polymerase sigma factor 70 region 4 type 2" evidence="9">
    <location>
        <begin position="131"/>
        <end position="177"/>
    </location>
</feature>
<gene>
    <name evidence="10" type="ORF">FVO59_05425</name>
</gene>
<keyword evidence="3" id="KW-0731">Sigma factor</keyword>
<feature type="transmembrane region" description="Helical" evidence="7">
    <location>
        <begin position="272"/>
        <end position="290"/>
    </location>
</feature>
<evidence type="ECO:0000256" key="5">
    <source>
        <dbReference type="ARBA" id="ARBA00023163"/>
    </source>
</evidence>
<keyword evidence="7" id="KW-0812">Transmembrane</keyword>
<evidence type="ECO:0000256" key="2">
    <source>
        <dbReference type="ARBA" id="ARBA00023015"/>
    </source>
</evidence>
<evidence type="ECO:0000259" key="9">
    <source>
        <dbReference type="Pfam" id="PF08281"/>
    </source>
</evidence>
<evidence type="ECO:0000256" key="1">
    <source>
        <dbReference type="ARBA" id="ARBA00010641"/>
    </source>
</evidence>
<feature type="transmembrane region" description="Helical" evidence="7">
    <location>
        <begin position="297"/>
        <end position="316"/>
    </location>
</feature>
<evidence type="ECO:0000256" key="4">
    <source>
        <dbReference type="ARBA" id="ARBA00023125"/>
    </source>
</evidence>
<feature type="compositionally biased region" description="Low complexity" evidence="6">
    <location>
        <begin position="326"/>
        <end position="341"/>
    </location>
</feature>
<keyword evidence="7" id="KW-0472">Membrane</keyword>
<dbReference type="InterPro" id="IPR013324">
    <property type="entry name" value="RNA_pol_sigma_r3/r4-like"/>
</dbReference>
<name>A0A7D7WCI6_9MICO</name>
<evidence type="ECO:0000256" key="7">
    <source>
        <dbReference type="SAM" id="Phobius"/>
    </source>
</evidence>
<evidence type="ECO:0000313" key="11">
    <source>
        <dbReference type="Proteomes" id="UP000515708"/>
    </source>
</evidence>
<feature type="compositionally biased region" description="Pro residues" evidence="6">
    <location>
        <begin position="391"/>
        <end position="400"/>
    </location>
</feature>
<dbReference type="Gene3D" id="1.10.1740.10">
    <property type="match status" value="1"/>
</dbReference>
<dbReference type="Pfam" id="PF04542">
    <property type="entry name" value="Sigma70_r2"/>
    <property type="match status" value="1"/>
</dbReference>
<feature type="region of interest" description="Disordered" evidence="6">
    <location>
        <begin position="387"/>
        <end position="432"/>
    </location>
</feature>
<dbReference type="Gene3D" id="1.10.10.10">
    <property type="entry name" value="Winged helix-like DNA-binding domain superfamily/Winged helix DNA-binding domain"/>
    <property type="match status" value="1"/>
</dbReference>
<dbReference type="InterPro" id="IPR014284">
    <property type="entry name" value="RNA_pol_sigma-70_dom"/>
</dbReference>
<dbReference type="InterPro" id="IPR013249">
    <property type="entry name" value="RNA_pol_sigma70_r4_t2"/>
</dbReference>
<feature type="domain" description="RNA polymerase sigma-70 region 2" evidence="8">
    <location>
        <begin position="35"/>
        <end position="102"/>
    </location>
</feature>
<dbReference type="SUPFAM" id="SSF88659">
    <property type="entry name" value="Sigma3 and sigma4 domains of RNA polymerase sigma factors"/>
    <property type="match status" value="1"/>
</dbReference>
<dbReference type="EMBL" id="CP043732">
    <property type="protein sequence ID" value="QMU96719.1"/>
    <property type="molecule type" value="Genomic_DNA"/>
</dbReference>
<evidence type="ECO:0000313" key="10">
    <source>
        <dbReference type="EMBL" id="QMU96719.1"/>
    </source>
</evidence>
<dbReference type="InterPro" id="IPR039425">
    <property type="entry name" value="RNA_pol_sigma-70-like"/>
</dbReference>
<evidence type="ECO:0000259" key="8">
    <source>
        <dbReference type="Pfam" id="PF04542"/>
    </source>
</evidence>
<dbReference type="SUPFAM" id="SSF88946">
    <property type="entry name" value="Sigma2 domain of RNA polymerase sigma factors"/>
    <property type="match status" value="1"/>
</dbReference>
<dbReference type="GO" id="GO:0003677">
    <property type="term" value="F:DNA binding"/>
    <property type="evidence" value="ECO:0007669"/>
    <property type="project" value="UniProtKB-KW"/>
</dbReference>
<dbReference type="Proteomes" id="UP000515708">
    <property type="component" value="Chromosome"/>
</dbReference>
<organism evidence="10 11">
    <name type="scientific">Microbacterium esteraromaticum</name>
    <dbReference type="NCBI Taxonomy" id="57043"/>
    <lineage>
        <taxon>Bacteria</taxon>
        <taxon>Bacillati</taxon>
        <taxon>Actinomycetota</taxon>
        <taxon>Actinomycetes</taxon>
        <taxon>Micrococcales</taxon>
        <taxon>Microbacteriaceae</taxon>
        <taxon>Microbacterium</taxon>
    </lineage>
</organism>
<feature type="compositionally biased region" description="Pro residues" evidence="6">
    <location>
        <begin position="348"/>
        <end position="363"/>
    </location>
</feature>
<dbReference type="AlphaFoldDB" id="A0A7D7WCI6"/>
<sequence>MGHERGQGSAMEDPRSDADLLRELRNGDRDAYVVLWERHIGAALRYSRRMLPSRAEDLASEALLAIYQQVTTTSKGPDFAFRSYLKAVIRNTAIRWRKEASRFDEWAEADAVDFSDGLSLVERESDASDLLGAFQDLPERWQKVLWLSEVAEVARPEIARELGIKPNAVSALHRRARSGLRLQWLSRQVPVLLRDDETHVARLLPRHLSDPNDEVLTLQIAPHLETCSVCSDLLVSLQTDARRLQGVTLSAAGFGALSVALPGAGALAPTTAVASGVIIAGAGVGIAGLLSTGAGVLVVTAGVLAVGGILLGSFFLNPGEADAARPETATAPTPASTPSELPLDRIDPLPPATPTPTPSPEPPALGRGNTDPNIESIEFDQAPAGQYVPVAPAPAGPEVPGPSEEPGGEPALTPGVTSPTDVTGYTAPFITGQTAPGNAVAIDFASQRYEIDVEPDGSWSFDTRPLAFDAGSYDYAVWAYSATEQSLATTGTIVVQPPAVQGFEQIDGPIPLDEAQTTGIVVSITGPPNGTVWVSTPKTDATVTLDENGHAVRRIRMFADGWYPFSFAVIDADWYAGPAFSDPVDVVDPNRDPSLPRGGGGVFDIVDP</sequence>
<dbReference type="InterPro" id="IPR007627">
    <property type="entry name" value="RNA_pol_sigma70_r2"/>
</dbReference>
<evidence type="ECO:0000256" key="6">
    <source>
        <dbReference type="SAM" id="MobiDB-lite"/>
    </source>
</evidence>
<feature type="region of interest" description="Disordered" evidence="6">
    <location>
        <begin position="583"/>
        <end position="608"/>
    </location>
</feature>
<protein>
    <submittedName>
        <fullName evidence="10">Sigma-70 family RNA polymerase sigma factor</fullName>
    </submittedName>
</protein>
<comment type="similarity">
    <text evidence="1">Belongs to the sigma-70 factor family. ECF subfamily.</text>
</comment>
<dbReference type="InterPro" id="IPR013325">
    <property type="entry name" value="RNA_pol_sigma_r2"/>
</dbReference>
<dbReference type="PANTHER" id="PTHR43133:SF8">
    <property type="entry name" value="RNA POLYMERASE SIGMA FACTOR HI_1459-RELATED"/>
    <property type="match status" value="1"/>
</dbReference>
<evidence type="ECO:0000256" key="3">
    <source>
        <dbReference type="ARBA" id="ARBA00023082"/>
    </source>
</evidence>
<dbReference type="GO" id="GO:0006352">
    <property type="term" value="P:DNA-templated transcription initiation"/>
    <property type="evidence" value="ECO:0007669"/>
    <property type="project" value="InterPro"/>
</dbReference>
<keyword evidence="2" id="KW-0805">Transcription regulation</keyword>
<proteinExistence type="inferred from homology"/>
<keyword evidence="4" id="KW-0238">DNA-binding</keyword>
<feature type="region of interest" description="Disordered" evidence="6">
    <location>
        <begin position="324"/>
        <end position="375"/>
    </location>
</feature>
<dbReference type="PANTHER" id="PTHR43133">
    <property type="entry name" value="RNA POLYMERASE ECF-TYPE SIGMA FACTO"/>
    <property type="match status" value="1"/>
</dbReference>
<accession>A0A7D7WCI6</accession>
<dbReference type="InterPro" id="IPR036388">
    <property type="entry name" value="WH-like_DNA-bd_sf"/>
</dbReference>
<dbReference type="GO" id="GO:0016987">
    <property type="term" value="F:sigma factor activity"/>
    <property type="evidence" value="ECO:0007669"/>
    <property type="project" value="UniProtKB-KW"/>
</dbReference>
<reference evidence="10 11" key="1">
    <citation type="journal article" date="2020" name="Front. Microbiol.">
        <title>Design of Bacterial Strain-Specific qPCR Assays Using NGS Data and Publicly Available Resources and Its Application to Track Biocontrol Strains.</title>
        <authorList>
            <person name="Hernandez I."/>
            <person name="Sant C."/>
            <person name="Martinez R."/>
            <person name="Fernandez C."/>
        </authorList>
    </citation>
    <scope>NUCLEOTIDE SEQUENCE [LARGE SCALE GENOMIC DNA]</scope>
    <source>
        <strain evidence="10 11">B24</strain>
    </source>
</reference>
<dbReference type="NCBIfam" id="TIGR02937">
    <property type="entry name" value="sigma70-ECF"/>
    <property type="match status" value="1"/>
</dbReference>
<keyword evidence="7" id="KW-1133">Transmembrane helix</keyword>
<dbReference type="Pfam" id="PF08281">
    <property type="entry name" value="Sigma70_r4_2"/>
    <property type="match status" value="1"/>
</dbReference>
<keyword evidence="5" id="KW-0804">Transcription</keyword>
<feature type="compositionally biased region" description="Low complexity" evidence="6">
    <location>
        <begin position="401"/>
        <end position="411"/>
    </location>
</feature>